<evidence type="ECO:0000313" key="2">
    <source>
        <dbReference type="EMBL" id="KKK90755.1"/>
    </source>
</evidence>
<gene>
    <name evidence="2" type="ORF">LCGC14_2719820</name>
</gene>
<comment type="caution">
    <text evidence="2">The sequence shown here is derived from an EMBL/GenBank/DDBJ whole genome shotgun (WGS) entry which is preliminary data.</text>
</comment>
<proteinExistence type="predicted"/>
<dbReference type="SUPFAM" id="SSF53448">
    <property type="entry name" value="Nucleotide-diphospho-sugar transferases"/>
    <property type="match status" value="1"/>
</dbReference>
<dbReference type="InterPro" id="IPR029044">
    <property type="entry name" value="Nucleotide-diphossugar_trans"/>
</dbReference>
<feature type="domain" description="Glycosyltransferase 2-like" evidence="1">
    <location>
        <begin position="19"/>
        <end position="131"/>
    </location>
</feature>
<dbReference type="PANTHER" id="PTHR22916">
    <property type="entry name" value="GLYCOSYLTRANSFERASE"/>
    <property type="match status" value="1"/>
</dbReference>
<protein>
    <recommendedName>
        <fullName evidence="1">Glycosyltransferase 2-like domain-containing protein</fullName>
    </recommendedName>
</protein>
<dbReference type="PANTHER" id="PTHR22916:SF3">
    <property type="entry name" value="UDP-GLCNAC:BETAGAL BETA-1,3-N-ACETYLGLUCOSAMINYLTRANSFERASE-LIKE PROTEIN 1"/>
    <property type="match status" value="1"/>
</dbReference>
<sequence length="180" mass="20708">MEITKNHDRYTDAEVTAIVNAILEGSVFVGDLELIIIDDYSIDKSREIIKKYKEKDNRITTIFHEENKGIAKSTNDGVNISKGKFLAFIDSDDVWERDKLEKQLRILEKDENLIVWSDGMLIDENGESLGKTFIQLCNASNRKKSGYIFFELLIGNFINKSSLIFKKKSLGNISFNERFK</sequence>
<dbReference type="GO" id="GO:0016758">
    <property type="term" value="F:hexosyltransferase activity"/>
    <property type="evidence" value="ECO:0007669"/>
    <property type="project" value="UniProtKB-ARBA"/>
</dbReference>
<dbReference type="AlphaFoldDB" id="A0A0F8ZY07"/>
<dbReference type="Gene3D" id="3.90.550.10">
    <property type="entry name" value="Spore Coat Polysaccharide Biosynthesis Protein SpsA, Chain A"/>
    <property type="match status" value="1"/>
</dbReference>
<evidence type="ECO:0000259" key="1">
    <source>
        <dbReference type="Pfam" id="PF00535"/>
    </source>
</evidence>
<reference evidence="2" key="1">
    <citation type="journal article" date="2015" name="Nature">
        <title>Complex archaea that bridge the gap between prokaryotes and eukaryotes.</title>
        <authorList>
            <person name="Spang A."/>
            <person name="Saw J.H."/>
            <person name="Jorgensen S.L."/>
            <person name="Zaremba-Niedzwiedzka K."/>
            <person name="Martijn J."/>
            <person name="Lind A.E."/>
            <person name="van Eijk R."/>
            <person name="Schleper C."/>
            <person name="Guy L."/>
            <person name="Ettema T.J."/>
        </authorList>
    </citation>
    <scope>NUCLEOTIDE SEQUENCE</scope>
</reference>
<feature type="non-terminal residue" evidence="2">
    <location>
        <position position="180"/>
    </location>
</feature>
<dbReference type="Pfam" id="PF00535">
    <property type="entry name" value="Glycos_transf_2"/>
    <property type="match status" value="1"/>
</dbReference>
<accession>A0A0F8ZY07</accession>
<name>A0A0F8ZY07_9ZZZZ</name>
<dbReference type="InterPro" id="IPR001173">
    <property type="entry name" value="Glyco_trans_2-like"/>
</dbReference>
<dbReference type="EMBL" id="LAZR01048955">
    <property type="protein sequence ID" value="KKK90755.1"/>
    <property type="molecule type" value="Genomic_DNA"/>
</dbReference>
<organism evidence="2">
    <name type="scientific">marine sediment metagenome</name>
    <dbReference type="NCBI Taxonomy" id="412755"/>
    <lineage>
        <taxon>unclassified sequences</taxon>
        <taxon>metagenomes</taxon>
        <taxon>ecological metagenomes</taxon>
    </lineage>
</organism>